<dbReference type="EMBL" id="LR796793">
    <property type="protein sequence ID" value="CAB4166680.1"/>
    <property type="molecule type" value="Genomic_DNA"/>
</dbReference>
<evidence type="ECO:0000313" key="4">
    <source>
        <dbReference type="EMBL" id="CAB5229773.1"/>
    </source>
</evidence>
<reference evidence="1" key="1">
    <citation type="submission" date="2020-04" db="EMBL/GenBank/DDBJ databases">
        <authorList>
            <person name="Chiriac C."/>
            <person name="Salcher M."/>
            <person name="Ghai R."/>
            <person name="Kavagutti S V."/>
        </authorList>
    </citation>
    <scope>NUCLEOTIDE SEQUENCE</scope>
</reference>
<name>A0A6J5LR30_9CAUD</name>
<proteinExistence type="predicted"/>
<organism evidence="1">
    <name type="scientific">uncultured Caudovirales phage</name>
    <dbReference type="NCBI Taxonomy" id="2100421"/>
    <lineage>
        <taxon>Viruses</taxon>
        <taxon>Duplodnaviria</taxon>
        <taxon>Heunggongvirae</taxon>
        <taxon>Uroviricota</taxon>
        <taxon>Caudoviricetes</taxon>
        <taxon>Peduoviridae</taxon>
        <taxon>Maltschvirus</taxon>
        <taxon>Maltschvirus maltsch</taxon>
    </lineage>
</organism>
<evidence type="ECO:0000313" key="2">
    <source>
        <dbReference type="EMBL" id="CAB4151781.1"/>
    </source>
</evidence>
<sequence>MQWPTLPKRVRCVGGPVRVRRKKGLLSDDNREAWGLWDAEHRTIWISASRFPREMQWRVLYHELMHVALSDSGLENVLPEKGVEALCDAVSSARMVERLG</sequence>
<dbReference type="EMBL" id="LR798415">
    <property type="protein sequence ID" value="CAB5229773.1"/>
    <property type="molecule type" value="Genomic_DNA"/>
</dbReference>
<protein>
    <submittedName>
        <fullName evidence="1">Uncharacterized protein</fullName>
    </submittedName>
</protein>
<evidence type="ECO:0000313" key="1">
    <source>
        <dbReference type="EMBL" id="CAB4136758.1"/>
    </source>
</evidence>
<dbReference type="EMBL" id="LR796324">
    <property type="protein sequence ID" value="CAB4136758.1"/>
    <property type="molecule type" value="Genomic_DNA"/>
</dbReference>
<gene>
    <name evidence="4" type="ORF">UFOVP1558_22</name>
    <name evidence="1" type="ORF">UFOVP305_12</name>
    <name evidence="2" type="ORF">UFOVP593_33</name>
    <name evidence="3" type="ORF">UFOVP842_43</name>
</gene>
<evidence type="ECO:0000313" key="3">
    <source>
        <dbReference type="EMBL" id="CAB4166680.1"/>
    </source>
</evidence>
<accession>A0A6J5LR30</accession>
<dbReference type="EMBL" id="LR796565">
    <property type="protein sequence ID" value="CAB4151781.1"/>
    <property type="molecule type" value="Genomic_DNA"/>
</dbReference>